<sequence length="50" mass="5619">MIDYASITPNIKMIVIFTVNEASLFVVKKLFGTPLLIYGRMCLENPATKL</sequence>
<evidence type="ECO:0000313" key="2">
    <source>
        <dbReference type="Proteomes" id="UP000191931"/>
    </source>
</evidence>
<dbReference type="AlphaFoldDB" id="A0A1W1HDG8"/>
<dbReference type="EMBL" id="FWEV01000146">
    <property type="protein sequence ID" value="SLM30520.1"/>
    <property type="molecule type" value="Genomic_DNA"/>
</dbReference>
<organism evidence="1 2">
    <name type="scientific">Desulfamplus magnetovallimortis</name>
    <dbReference type="NCBI Taxonomy" id="1246637"/>
    <lineage>
        <taxon>Bacteria</taxon>
        <taxon>Pseudomonadati</taxon>
        <taxon>Thermodesulfobacteriota</taxon>
        <taxon>Desulfobacteria</taxon>
        <taxon>Desulfobacterales</taxon>
        <taxon>Desulfobacteraceae</taxon>
        <taxon>Desulfamplus</taxon>
    </lineage>
</organism>
<reference evidence="1 2" key="1">
    <citation type="submission" date="2017-03" db="EMBL/GenBank/DDBJ databases">
        <authorList>
            <person name="Afonso C.L."/>
            <person name="Miller P.J."/>
            <person name="Scott M.A."/>
            <person name="Spackman E."/>
            <person name="Goraichik I."/>
            <person name="Dimitrov K.M."/>
            <person name="Suarez D.L."/>
            <person name="Swayne D.E."/>
        </authorList>
    </citation>
    <scope>NUCLEOTIDE SEQUENCE [LARGE SCALE GENOMIC DNA]</scope>
    <source>
        <strain evidence="1">PRJEB14757</strain>
    </source>
</reference>
<dbReference type="Proteomes" id="UP000191931">
    <property type="component" value="Unassembled WGS sequence"/>
</dbReference>
<keyword evidence="2" id="KW-1185">Reference proteome</keyword>
<proteinExistence type="predicted"/>
<name>A0A1W1HDG8_9BACT</name>
<protein>
    <submittedName>
        <fullName evidence="1">Uncharacterized protein</fullName>
    </submittedName>
</protein>
<accession>A0A1W1HDG8</accession>
<evidence type="ECO:0000313" key="1">
    <source>
        <dbReference type="EMBL" id="SLM30520.1"/>
    </source>
</evidence>
<dbReference type="STRING" id="1246637.MTBBW1_230004"/>
<gene>
    <name evidence="1" type="ORF">MTBBW1_230004</name>
</gene>